<keyword evidence="5" id="KW-0804">Transcription</keyword>
<dbReference type="InterPro" id="IPR009044">
    <property type="entry name" value="ssDNA-bd_transcriptional_reg"/>
</dbReference>
<evidence type="ECO:0000313" key="10">
    <source>
        <dbReference type="Proteomes" id="UP000243006"/>
    </source>
</evidence>
<dbReference type="Gene3D" id="2.30.31.10">
    <property type="entry name" value="Transcriptional Coactivator Pc4, Chain A"/>
    <property type="match status" value="1"/>
</dbReference>
<evidence type="ECO:0000256" key="7">
    <source>
        <dbReference type="SAM" id="MobiDB-lite"/>
    </source>
</evidence>
<comment type="subcellular location">
    <subcellularLocation>
        <location evidence="1">Nucleus</location>
    </subcellularLocation>
</comment>
<evidence type="ECO:0000256" key="1">
    <source>
        <dbReference type="ARBA" id="ARBA00004123"/>
    </source>
</evidence>
<evidence type="ECO:0000256" key="2">
    <source>
        <dbReference type="ARBA" id="ARBA00009001"/>
    </source>
</evidence>
<feature type="region of interest" description="Disordered" evidence="7">
    <location>
        <begin position="45"/>
        <end position="71"/>
    </location>
</feature>
<dbReference type="GO" id="GO:0005634">
    <property type="term" value="C:nucleus"/>
    <property type="evidence" value="ECO:0007669"/>
    <property type="project" value="UniProtKB-SubCell"/>
</dbReference>
<dbReference type="InterPro" id="IPR003173">
    <property type="entry name" value="PC4_C"/>
</dbReference>
<keyword evidence="3" id="KW-0805">Transcription regulation</keyword>
<evidence type="ECO:0000256" key="3">
    <source>
        <dbReference type="ARBA" id="ARBA00023015"/>
    </source>
</evidence>
<comment type="similarity">
    <text evidence="2">Belongs to the transcriptional coactivator PC4 family.</text>
</comment>
<dbReference type="SUPFAM" id="SSF54447">
    <property type="entry name" value="ssDNA-binding transcriptional regulator domain"/>
    <property type="match status" value="1"/>
</dbReference>
<accession>A0A1Y3EJG4</accession>
<evidence type="ECO:0000256" key="6">
    <source>
        <dbReference type="ARBA" id="ARBA00023242"/>
    </source>
</evidence>
<dbReference type="Pfam" id="PF02229">
    <property type="entry name" value="PC4"/>
    <property type="match status" value="1"/>
</dbReference>
<evidence type="ECO:0000256" key="5">
    <source>
        <dbReference type="ARBA" id="ARBA00023163"/>
    </source>
</evidence>
<evidence type="ECO:0000259" key="8">
    <source>
        <dbReference type="Pfam" id="PF02229"/>
    </source>
</evidence>
<proteinExistence type="inferred from homology"/>
<dbReference type="AlphaFoldDB" id="A0A1Y3EJG4"/>
<dbReference type="InterPro" id="IPR045125">
    <property type="entry name" value="Sub1/Tcp4-like"/>
</dbReference>
<keyword evidence="6" id="KW-0539">Nucleus</keyword>
<dbReference type="GO" id="GO:0003713">
    <property type="term" value="F:transcription coactivator activity"/>
    <property type="evidence" value="ECO:0007669"/>
    <property type="project" value="InterPro"/>
</dbReference>
<reference evidence="9 10" key="1">
    <citation type="submission" date="2015-04" db="EMBL/GenBank/DDBJ databases">
        <title>Draft genome of the roundworm Trichinella nativa.</title>
        <authorList>
            <person name="Mitreva M."/>
        </authorList>
    </citation>
    <scope>NUCLEOTIDE SEQUENCE [LARGE SCALE GENOMIC DNA]</scope>
    <source>
        <strain evidence="9 10">ISS45</strain>
    </source>
</reference>
<organism evidence="9 10">
    <name type="scientific">Trichinella nativa</name>
    <dbReference type="NCBI Taxonomy" id="6335"/>
    <lineage>
        <taxon>Eukaryota</taxon>
        <taxon>Metazoa</taxon>
        <taxon>Ecdysozoa</taxon>
        <taxon>Nematoda</taxon>
        <taxon>Enoplea</taxon>
        <taxon>Dorylaimia</taxon>
        <taxon>Trichinellida</taxon>
        <taxon>Trichinellidae</taxon>
        <taxon>Trichinella</taxon>
    </lineage>
</organism>
<evidence type="ECO:0000313" key="9">
    <source>
        <dbReference type="EMBL" id="OUC43699.1"/>
    </source>
</evidence>
<sequence>MSDLSSSSGPEDVRIVDELFIFLCTNNRFIDSFECMYNLLTNRFPTQNKKKGNKSSEPPTKKGKIEQPEENDQFKLDLGGRKFVHVNEFRGRKRVDIREYFQASDGQVRPTKKGISLSHEQFQLLLDSADKIKDKLREF</sequence>
<name>A0A1Y3EJG4_9BILA</name>
<comment type="caution">
    <text evidence="9">The sequence shown here is derived from an EMBL/GenBank/DDBJ whole genome shotgun (WGS) entry which is preliminary data.</text>
</comment>
<feature type="domain" description="Transcriptional coactivator p15 (PC4) C-terminal" evidence="8">
    <location>
        <begin position="77"/>
        <end position="127"/>
    </location>
</feature>
<keyword evidence="4" id="KW-0238">DNA-binding</keyword>
<protein>
    <submittedName>
        <fullName evidence="9">Transcriptional Coactivator p15</fullName>
    </submittedName>
</protein>
<dbReference type="PANTHER" id="PTHR13215">
    <property type="entry name" value="RNA POLYMERASE II TRANSCRIPTIONAL COACTIVATOR"/>
    <property type="match status" value="1"/>
</dbReference>
<dbReference type="GO" id="GO:0003677">
    <property type="term" value="F:DNA binding"/>
    <property type="evidence" value="ECO:0007669"/>
    <property type="project" value="UniProtKB-KW"/>
</dbReference>
<dbReference type="GO" id="GO:0060261">
    <property type="term" value="P:positive regulation of transcription initiation by RNA polymerase II"/>
    <property type="evidence" value="ECO:0007669"/>
    <property type="project" value="InterPro"/>
</dbReference>
<dbReference type="EMBL" id="LVZM01014345">
    <property type="protein sequence ID" value="OUC43699.1"/>
    <property type="molecule type" value="Genomic_DNA"/>
</dbReference>
<feature type="compositionally biased region" description="Basic and acidic residues" evidence="7">
    <location>
        <begin position="59"/>
        <end position="71"/>
    </location>
</feature>
<dbReference type="Proteomes" id="UP000243006">
    <property type="component" value="Unassembled WGS sequence"/>
</dbReference>
<gene>
    <name evidence="9" type="ORF">D917_09602</name>
</gene>
<evidence type="ECO:0000256" key="4">
    <source>
        <dbReference type="ARBA" id="ARBA00023125"/>
    </source>
</evidence>